<sequence>ERKREKEREELWKKLDQLQLSGSGDATVTTSSGTLSALSSNAAAGSGPTTSALPTATARS</sequence>
<name>A0A3S5AMJ7_9PLAT</name>
<reference evidence="2" key="1">
    <citation type="submission" date="2018-11" db="EMBL/GenBank/DDBJ databases">
        <authorList>
            <consortium name="Pathogen Informatics"/>
        </authorList>
    </citation>
    <scope>NUCLEOTIDE SEQUENCE</scope>
</reference>
<evidence type="ECO:0000256" key="1">
    <source>
        <dbReference type="SAM" id="MobiDB-lite"/>
    </source>
</evidence>
<dbReference type="Proteomes" id="UP000784294">
    <property type="component" value="Unassembled WGS sequence"/>
</dbReference>
<accession>A0A3S5AMJ7</accession>
<proteinExistence type="predicted"/>
<evidence type="ECO:0000313" key="2">
    <source>
        <dbReference type="EMBL" id="VEL27504.1"/>
    </source>
</evidence>
<gene>
    <name evidence="2" type="ORF">PXEA_LOCUS20944</name>
</gene>
<feature type="compositionally biased region" description="Polar residues" evidence="1">
    <location>
        <begin position="48"/>
        <end position="60"/>
    </location>
</feature>
<protein>
    <submittedName>
        <fullName evidence="2">Uncharacterized protein</fullName>
    </submittedName>
</protein>
<evidence type="ECO:0000313" key="3">
    <source>
        <dbReference type="Proteomes" id="UP000784294"/>
    </source>
</evidence>
<comment type="caution">
    <text evidence="2">The sequence shown here is derived from an EMBL/GenBank/DDBJ whole genome shotgun (WGS) entry which is preliminary data.</text>
</comment>
<dbReference type="EMBL" id="CAAALY010087680">
    <property type="protein sequence ID" value="VEL27504.1"/>
    <property type="molecule type" value="Genomic_DNA"/>
</dbReference>
<feature type="non-terminal residue" evidence="2">
    <location>
        <position position="1"/>
    </location>
</feature>
<feature type="region of interest" description="Disordered" evidence="1">
    <location>
        <begin position="38"/>
        <end position="60"/>
    </location>
</feature>
<feature type="compositionally biased region" description="Low complexity" evidence="1">
    <location>
        <begin position="38"/>
        <end position="47"/>
    </location>
</feature>
<organism evidence="2 3">
    <name type="scientific">Protopolystoma xenopodis</name>
    <dbReference type="NCBI Taxonomy" id="117903"/>
    <lineage>
        <taxon>Eukaryota</taxon>
        <taxon>Metazoa</taxon>
        <taxon>Spiralia</taxon>
        <taxon>Lophotrochozoa</taxon>
        <taxon>Platyhelminthes</taxon>
        <taxon>Monogenea</taxon>
        <taxon>Polyopisthocotylea</taxon>
        <taxon>Polystomatidea</taxon>
        <taxon>Polystomatidae</taxon>
        <taxon>Protopolystoma</taxon>
    </lineage>
</organism>
<keyword evidence="3" id="KW-1185">Reference proteome</keyword>
<dbReference type="AlphaFoldDB" id="A0A3S5AMJ7"/>